<accession>A0A433WDT8</accession>
<keyword evidence="2" id="KW-1185">Reference proteome</keyword>
<comment type="caution">
    <text evidence="1">The sequence shown here is derived from an EMBL/GenBank/DDBJ whole genome shotgun (WGS) entry which is preliminary data.</text>
</comment>
<proteinExistence type="predicted"/>
<dbReference type="AlphaFoldDB" id="A0A433WDT8"/>
<protein>
    <submittedName>
        <fullName evidence="1">Uncharacterized protein</fullName>
    </submittedName>
</protein>
<evidence type="ECO:0000313" key="2">
    <source>
        <dbReference type="Proteomes" id="UP000281028"/>
    </source>
</evidence>
<evidence type="ECO:0000313" key="1">
    <source>
        <dbReference type="EMBL" id="NSL86771.1"/>
    </source>
</evidence>
<dbReference type="EMBL" id="RIAR02000001">
    <property type="protein sequence ID" value="NSL86771.1"/>
    <property type="molecule type" value="Genomic_DNA"/>
</dbReference>
<reference evidence="1" key="1">
    <citation type="submission" date="2020-05" db="EMBL/GenBank/DDBJ databases">
        <title>Chitinophaga laudate sp. nov., isolated from a tropical peat swamp.</title>
        <authorList>
            <person name="Goh C.B.S."/>
            <person name="Lee M.S."/>
            <person name="Parimannan S."/>
            <person name="Pasbakhsh P."/>
            <person name="Yule C.M."/>
            <person name="Rajandas H."/>
            <person name="Loke S."/>
            <person name="Croft L."/>
            <person name="Tan J.B.L."/>
        </authorList>
    </citation>
    <scope>NUCLEOTIDE SEQUENCE</scope>
    <source>
        <strain evidence="1">Mgbs1</strain>
    </source>
</reference>
<organism evidence="1 2">
    <name type="scientific">Chitinophaga solisilvae</name>
    <dbReference type="NCBI Taxonomy" id="1233460"/>
    <lineage>
        <taxon>Bacteria</taxon>
        <taxon>Pseudomonadati</taxon>
        <taxon>Bacteroidota</taxon>
        <taxon>Chitinophagia</taxon>
        <taxon>Chitinophagales</taxon>
        <taxon>Chitinophagaceae</taxon>
        <taxon>Chitinophaga</taxon>
    </lineage>
</organism>
<sequence>MHKQPIAFIRLTGACIAGILLLSGCLRRWEPAPDIPANTCRLQRYFFTGDDVSGLGNTGYTRTYNSSGKLIRLSGLPGHSSNDTIDLRIAYGGNKTWLISQANTMDTLMKLTTGAGGRLLSYTADIHFSGGFTERAQYQYNSNGTVKQIFRQVQSSSVSYQDTIRFGYDSYQNVLYRQTSRYDIRYGYAYDYSKPATGSYYTYFTFPELITQTILEMAGLAPYQPHHAISSATAATSGYPLMNLSFGNFHIDSSHKLLSYNLEGHATSGYALQWNCQQTSPASK</sequence>
<gene>
    <name evidence="1" type="ORF">ECE50_008015</name>
</gene>
<dbReference type="Proteomes" id="UP000281028">
    <property type="component" value="Unassembled WGS sequence"/>
</dbReference>
<dbReference type="PROSITE" id="PS51257">
    <property type="entry name" value="PROKAR_LIPOPROTEIN"/>
    <property type="match status" value="1"/>
</dbReference>
<name>A0A433WDT8_9BACT</name>